<name>A0A9D3VIW1_9ROSI</name>
<evidence type="ECO:0000256" key="1">
    <source>
        <dbReference type="SAM" id="Phobius"/>
    </source>
</evidence>
<keyword evidence="1" id="KW-1133">Transmembrane helix</keyword>
<dbReference type="Gene3D" id="3.60.10.10">
    <property type="entry name" value="Endonuclease/exonuclease/phosphatase"/>
    <property type="match status" value="1"/>
</dbReference>
<feature type="transmembrane region" description="Helical" evidence="1">
    <location>
        <begin position="375"/>
        <end position="395"/>
    </location>
</feature>
<keyword evidence="1" id="KW-0472">Membrane</keyword>
<dbReference type="PANTHER" id="PTHR31286">
    <property type="entry name" value="GLYCINE-RICH CELL WALL STRUCTURAL PROTEIN 1.8-LIKE"/>
    <property type="match status" value="1"/>
</dbReference>
<evidence type="ECO:0000259" key="2">
    <source>
        <dbReference type="Pfam" id="PF14111"/>
    </source>
</evidence>
<gene>
    <name evidence="3" type="ORF">J1N35_023487</name>
</gene>
<dbReference type="AlphaFoldDB" id="A0A9D3VIW1"/>
<feature type="domain" description="DUF4283" evidence="2">
    <location>
        <begin position="30"/>
        <end position="108"/>
    </location>
</feature>
<dbReference type="Proteomes" id="UP000828251">
    <property type="component" value="Unassembled WGS sequence"/>
</dbReference>
<keyword evidence="1" id="KW-0812">Transmembrane</keyword>
<dbReference type="EMBL" id="JAIQCV010000007">
    <property type="protein sequence ID" value="KAH1083726.1"/>
    <property type="molecule type" value="Genomic_DNA"/>
</dbReference>
<dbReference type="InterPro" id="IPR025558">
    <property type="entry name" value="DUF4283"/>
</dbReference>
<dbReference type="SUPFAM" id="SSF56219">
    <property type="entry name" value="DNase I-like"/>
    <property type="match status" value="1"/>
</dbReference>
<evidence type="ECO:0000313" key="4">
    <source>
        <dbReference type="Proteomes" id="UP000828251"/>
    </source>
</evidence>
<accession>A0A9D3VIW1</accession>
<dbReference type="OrthoDB" id="990360at2759"/>
<protein>
    <recommendedName>
        <fullName evidence="2">DUF4283 domain-containing protein</fullName>
    </recommendedName>
</protein>
<organism evidence="3 4">
    <name type="scientific">Gossypium stocksii</name>
    <dbReference type="NCBI Taxonomy" id="47602"/>
    <lineage>
        <taxon>Eukaryota</taxon>
        <taxon>Viridiplantae</taxon>
        <taxon>Streptophyta</taxon>
        <taxon>Embryophyta</taxon>
        <taxon>Tracheophyta</taxon>
        <taxon>Spermatophyta</taxon>
        <taxon>Magnoliopsida</taxon>
        <taxon>eudicotyledons</taxon>
        <taxon>Gunneridae</taxon>
        <taxon>Pentapetalae</taxon>
        <taxon>rosids</taxon>
        <taxon>malvids</taxon>
        <taxon>Malvales</taxon>
        <taxon>Malvaceae</taxon>
        <taxon>Malvoideae</taxon>
        <taxon>Gossypium</taxon>
    </lineage>
</organism>
<evidence type="ECO:0000313" key="3">
    <source>
        <dbReference type="EMBL" id="KAH1083726.1"/>
    </source>
</evidence>
<dbReference type="PANTHER" id="PTHR31286:SF153">
    <property type="entry name" value="DUF4283 DOMAIN PROTEIN"/>
    <property type="match status" value="1"/>
</dbReference>
<sequence>MEDVITGLSLRDGEDEAWLVVVGGSKGATKFEICLVGYFLTASVIRFEAMRTTMANLWHSIGEITIFYLGEKCFLFCFYVEMDIDRVIKGSPWTFNNHLLVFYRLLPGDDPLQVPLCLVDFWVQVHDIPIGYHSEDLARQFGNVLGTFLEFNFSILVSSFQHSIWDVSLRAQPYCQQPQPSVWLHLNPMMRLGGGTGSRGLSLGWKPGCQVHLQSYSSHHIDVVVVDDGPGMSWRITGFYESLVEQARADSWRFLWDLGWDLTLPWMVVGDFKEIAYSFEKRGGRLRSDRQIEPFERLDHCVVTLQWRDRFPTSQVFDAPHSVSNHCPLVIMVSDSLFGMLLGDYYRCFILNLVGASSLHVKVRLDGFRQKLQGWFLVVFVLWGLLCLIKVGLFFDMGIGLFERLRLSWSA</sequence>
<dbReference type="InterPro" id="IPR036691">
    <property type="entry name" value="Endo/exonu/phosph_ase_sf"/>
</dbReference>
<reference evidence="3 4" key="1">
    <citation type="journal article" date="2021" name="Plant Biotechnol. J.">
        <title>Multi-omics assisted identification of the key and species-specific regulatory components of drought-tolerant mechanisms in Gossypium stocksii.</title>
        <authorList>
            <person name="Yu D."/>
            <person name="Ke L."/>
            <person name="Zhang D."/>
            <person name="Wu Y."/>
            <person name="Sun Y."/>
            <person name="Mei J."/>
            <person name="Sun J."/>
            <person name="Sun Y."/>
        </authorList>
    </citation>
    <scope>NUCLEOTIDE SEQUENCE [LARGE SCALE GENOMIC DNA]</scope>
    <source>
        <strain evidence="4">cv. E1</strain>
        <tissue evidence="3">Leaf</tissue>
    </source>
</reference>
<keyword evidence="4" id="KW-1185">Reference proteome</keyword>
<proteinExistence type="predicted"/>
<dbReference type="InterPro" id="IPR040256">
    <property type="entry name" value="At4g02000-like"/>
</dbReference>
<comment type="caution">
    <text evidence="3">The sequence shown here is derived from an EMBL/GenBank/DDBJ whole genome shotgun (WGS) entry which is preliminary data.</text>
</comment>
<dbReference type="Pfam" id="PF14111">
    <property type="entry name" value="DUF4283"/>
    <property type="match status" value="1"/>
</dbReference>